<dbReference type="EMBL" id="VJON01000002">
    <property type="protein sequence ID" value="TSE36240.1"/>
    <property type="molecule type" value="Genomic_DNA"/>
</dbReference>
<dbReference type="OrthoDB" id="9806844at2"/>
<dbReference type="Proteomes" id="UP000318294">
    <property type="component" value="Unassembled WGS sequence"/>
</dbReference>
<dbReference type="GO" id="GO:0008270">
    <property type="term" value="F:zinc ion binding"/>
    <property type="evidence" value="ECO:0007669"/>
    <property type="project" value="UniProtKB-KW"/>
</dbReference>
<protein>
    <submittedName>
        <fullName evidence="2">Zinc-finger domain protein</fullName>
    </submittedName>
</protein>
<dbReference type="Pfam" id="PF10276">
    <property type="entry name" value="zf-CHCC"/>
    <property type="match status" value="1"/>
</dbReference>
<evidence type="ECO:0000259" key="1">
    <source>
        <dbReference type="Pfam" id="PF10276"/>
    </source>
</evidence>
<reference evidence="2 3" key="1">
    <citation type="submission" date="2019-07" db="EMBL/GenBank/DDBJ databases">
        <title>Tepidimonas charontis SPSP-6 draft genome.</title>
        <authorList>
            <person name="Da Costa M.S."/>
            <person name="Froufe H.J.C."/>
            <person name="Egas C."/>
            <person name="Albuquerque L."/>
        </authorList>
    </citation>
    <scope>NUCLEOTIDE SEQUENCE [LARGE SCALE GENOMIC DNA]</scope>
    <source>
        <strain evidence="2 3">SPSP-6</strain>
    </source>
</reference>
<keyword evidence="2" id="KW-0862">Zinc</keyword>
<comment type="caution">
    <text evidence="2">The sequence shown here is derived from an EMBL/GenBank/DDBJ whole genome shotgun (WGS) entry which is preliminary data.</text>
</comment>
<sequence length="73" mass="7491">MSTATSAPAVVELTAADLNAHGGIFCPHPKAGMQLWNSHPRVFLDVAKTGQAACPYCGTVYRLTAAVAAAPGH</sequence>
<name>A0A554XK87_9BURK</name>
<dbReference type="Gene3D" id="2.60.260.40">
    <property type="entry name" value="q5lls5 like domains"/>
    <property type="match status" value="1"/>
</dbReference>
<dbReference type="InterPro" id="IPR019401">
    <property type="entry name" value="Znf_CHCC"/>
</dbReference>
<accession>A0A554XK87</accession>
<gene>
    <name evidence="2" type="ORF">Tchar_00291</name>
</gene>
<dbReference type="RefSeq" id="WP_144327316.1">
    <property type="nucleotide sequence ID" value="NZ_VJON01000002.1"/>
</dbReference>
<evidence type="ECO:0000313" key="2">
    <source>
        <dbReference type="EMBL" id="TSE36240.1"/>
    </source>
</evidence>
<keyword evidence="2" id="KW-0863">Zinc-finger</keyword>
<keyword evidence="2" id="KW-0479">Metal-binding</keyword>
<keyword evidence="3" id="KW-1185">Reference proteome</keyword>
<proteinExistence type="predicted"/>
<evidence type="ECO:0000313" key="3">
    <source>
        <dbReference type="Proteomes" id="UP000318294"/>
    </source>
</evidence>
<dbReference type="AlphaFoldDB" id="A0A554XK87"/>
<organism evidence="2 3">
    <name type="scientific">Tepidimonas charontis</name>
    <dbReference type="NCBI Taxonomy" id="2267262"/>
    <lineage>
        <taxon>Bacteria</taxon>
        <taxon>Pseudomonadati</taxon>
        <taxon>Pseudomonadota</taxon>
        <taxon>Betaproteobacteria</taxon>
        <taxon>Burkholderiales</taxon>
        <taxon>Tepidimonas</taxon>
    </lineage>
</organism>
<feature type="domain" description="Zinc finger CHCC-type" evidence="1">
    <location>
        <begin position="38"/>
        <end position="61"/>
    </location>
</feature>